<gene>
    <name evidence="11" type="ORF">PODLI_1B034358</name>
</gene>
<dbReference type="GO" id="GO:0005634">
    <property type="term" value="C:nucleus"/>
    <property type="evidence" value="ECO:0007669"/>
    <property type="project" value="UniProtKB-SubCell"/>
</dbReference>
<dbReference type="InterPro" id="IPR001723">
    <property type="entry name" value="Nuclear_hrmn_rcpt"/>
</dbReference>
<keyword evidence="12" id="KW-1185">Reference proteome</keyword>
<dbReference type="AlphaFoldDB" id="A0AA35K245"/>
<dbReference type="Gene3D" id="1.10.565.10">
    <property type="entry name" value="Retinoid X Receptor"/>
    <property type="match status" value="1"/>
</dbReference>
<reference evidence="11" key="1">
    <citation type="submission" date="2022-12" db="EMBL/GenBank/DDBJ databases">
        <authorList>
            <person name="Alioto T."/>
            <person name="Alioto T."/>
            <person name="Gomez Garrido J."/>
        </authorList>
    </citation>
    <scope>NUCLEOTIDE SEQUENCE</scope>
</reference>
<evidence type="ECO:0000256" key="1">
    <source>
        <dbReference type="ARBA" id="ARBA00004123"/>
    </source>
</evidence>
<dbReference type="GO" id="GO:0000122">
    <property type="term" value="P:negative regulation of transcription by RNA polymerase II"/>
    <property type="evidence" value="ECO:0007669"/>
    <property type="project" value="TreeGrafter"/>
</dbReference>
<comment type="similarity">
    <text evidence="3">Belongs to the nuclear hormone receptor family. NR0 subfamily.</text>
</comment>
<dbReference type="SUPFAM" id="SSF48508">
    <property type="entry name" value="Nuclear receptor ligand-binding domain"/>
    <property type="match status" value="1"/>
</dbReference>
<name>A0AA35K245_9SAUR</name>
<evidence type="ECO:0000259" key="10">
    <source>
        <dbReference type="PROSITE" id="PS51843"/>
    </source>
</evidence>
<feature type="domain" description="NR LBD" evidence="10">
    <location>
        <begin position="19"/>
        <end position="271"/>
    </location>
</feature>
<dbReference type="Pfam" id="PF00104">
    <property type="entry name" value="Hormone_recep"/>
    <property type="match status" value="1"/>
</dbReference>
<evidence type="ECO:0000313" key="11">
    <source>
        <dbReference type="EMBL" id="CAI5769741.1"/>
    </source>
</evidence>
<keyword evidence="8 11" id="KW-0675">Receptor</keyword>
<dbReference type="PANTHER" id="PTHR24081">
    <property type="entry name" value="NUCLEAR RECEPTOR SUBFAMILY 0 GROUP B"/>
    <property type="match status" value="1"/>
</dbReference>
<dbReference type="SMART" id="SM00430">
    <property type="entry name" value="HOLI"/>
    <property type="match status" value="1"/>
</dbReference>
<keyword evidence="7" id="KW-0804">Transcription</keyword>
<dbReference type="FunFam" id="1.10.565.10:FF:000031">
    <property type="entry name" value="Nuclear receptor subfamily 0 group B member 1"/>
    <property type="match status" value="1"/>
</dbReference>
<dbReference type="InterPro" id="IPR033544">
    <property type="entry name" value="NR0B1/2"/>
</dbReference>
<keyword evidence="9" id="KW-0539">Nucleus</keyword>
<dbReference type="GO" id="GO:0005737">
    <property type="term" value="C:cytoplasm"/>
    <property type="evidence" value="ECO:0007669"/>
    <property type="project" value="UniProtKB-SubCell"/>
</dbReference>
<comment type="subcellular location">
    <subcellularLocation>
        <location evidence="2">Cytoplasm</location>
    </subcellularLocation>
    <subcellularLocation>
        <location evidence="1">Nucleus</location>
    </subcellularLocation>
</comment>
<dbReference type="Proteomes" id="UP001178461">
    <property type="component" value="Chromosome 3"/>
</dbReference>
<evidence type="ECO:0000256" key="8">
    <source>
        <dbReference type="ARBA" id="ARBA00023170"/>
    </source>
</evidence>
<keyword evidence="5" id="KW-0678">Repressor</keyword>
<evidence type="ECO:0000256" key="3">
    <source>
        <dbReference type="ARBA" id="ARBA00006647"/>
    </source>
</evidence>
<dbReference type="InterPro" id="IPR035500">
    <property type="entry name" value="NHR-like_dom_sf"/>
</dbReference>
<keyword evidence="6" id="KW-0805">Transcription regulation</keyword>
<evidence type="ECO:0000256" key="7">
    <source>
        <dbReference type="ARBA" id="ARBA00023163"/>
    </source>
</evidence>
<sequence>MAARGPFEMGGKCCSGSVSPQSILYQILNNEERWKTEGNPQCFPLPFLFPNIGCPCEVNRRVILKIPGITCNRASEVLLKTITFIRKLPSFFQLPLEDQILLIRQGWAPLFLLGLAQERVDFELLETSVPSLLKAVLLNQSPAGEYKLENSPLGASLAEVQKIKDFLGKFWNADICAKEYAYLKGIVLFNPDLHDLKCHHYVQALQQEAQHTLIEFVSMTHSRSRRRYAWMMELLGFLRTFSPDTIGELFFKPILGDVDLNTLLLETLYTKQDLI</sequence>
<evidence type="ECO:0000256" key="2">
    <source>
        <dbReference type="ARBA" id="ARBA00004496"/>
    </source>
</evidence>
<evidence type="ECO:0000256" key="4">
    <source>
        <dbReference type="ARBA" id="ARBA00022490"/>
    </source>
</evidence>
<organism evidence="11 12">
    <name type="scientific">Podarcis lilfordi</name>
    <name type="common">Lilford's wall lizard</name>
    <dbReference type="NCBI Taxonomy" id="74358"/>
    <lineage>
        <taxon>Eukaryota</taxon>
        <taxon>Metazoa</taxon>
        <taxon>Chordata</taxon>
        <taxon>Craniata</taxon>
        <taxon>Vertebrata</taxon>
        <taxon>Euteleostomi</taxon>
        <taxon>Lepidosauria</taxon>
        <taxon>Squamata</taxon>
        <taxon>Bifurcata</taxon>
        <taxon>Unidentata</taxon>
        <taxon>Episquamata</taxon>
        <taxon>Laterata</taxon>
        <taxon>Lacertibaenia</taxon>
        <taxon>Lacertidae</taxon>
        <taxon>Podarcis</taxon>
    </lineage>
</organism>
<dbReference type="PANTHER" id="PTHR24081:SF11">
    <property type="entry name" value="NR LBD DOMAIN-CONTAINING PROTEIN"/>
    <property type="match status" value="1"/>
</dbReference>
<evidence type="ECO:0000256" key="5">
    <source>
        <dbReference type="ARBA" id="ARBA00022491"/>
    </source>
</evidence>
<dbReference type="EMBL" id="OX395128">
    <property type="protein sequence ID" value="CAI5769741.1"/>
    <property type="molecule type" value="Genomic_DNA"/>
</dbReference>
<evidence type="ECO:0000256" key="6">
    <source>
        <dbReference type="ARBA" id="ARBA00023015"/>
    </source>
</evidence>
<accession>A0AA35K245</accession>
<dbReference type="GO" id="GO:0003714">
    <property type="term" value="F:transcription corepressor activity"/>
    <property type="evidence" value="ECO:0007669"/>
    <property type="project" value="TreeGrafter"/>
</dbReference>
<proteinExistence type="inferred from homology"/>
<protein>
    <submittedName>
        <fullName evidence="11">Nuclear receptor subfamily 0 group B member 2-like</fullName>
    </submittedName>
</protein>
<keyword evidence="4" id="KW-0963">Cytoplasm</keyword>
<evidence type="ECO:0000256" key="9">
    <source>
        <dbReference type="ARBA" id="ARBA00023242"/>
    </source>
</evidence>
<dbReference type="PROSITE" id="PS51843">
    <property type="entry name" value="NR_LBD"/>
    <property type="match status" value="1"/>
</dbReference>
<dbReference type="PRINTS" id="PR00398">
    <property type="entry name" value="STRDHORMONER"/>
</dbReference>
<dbReference type="InterPro" id="IPR000536">
    <property type="entry name" value="Nucl_hrmn_rcpt_lig-bd"/>
</dbReference>
<evidence type="ECO:0000313" key="12">
    <source>
        <dbReference type="Proteomes" id="UP001178461"/>
    </source>
</evidence>